<dbReference type="RefSeq" id="WP_339967430.1">
    <property type="nucleotide sequence ID" value="NZ_JBBHJY010000006.1"/>
</dbReference>
<gene>
    <name evidence="1" type="ORF">WG900_12130</name>
</gene>
<dbReference type="Gene3D" id="2.60.120.10">
    <property type="entry name" value="Jelly Rolls"/>
    <property type="match status" value="1"/>
</dbReference>
<keyword evidence="2" id="KW-1185">Reference proteome</keyword>
<protein>
    <recommendedName>
        <fullName evidence="3">Cysteine dioxygenase</fullName>
    </recommendedName>
</protein>
<dbReference type="InterPro" id="IPR014710">
    <property type="entry name" value="RmlC-like_jellyroll"/>
</dbReference>
<organism evidence="1 2">
    <name type="scientific">Novosphingobium aquae</name>
    <dbReference type="NCBI Taxonomy" id="3133435"/>
    <lineage>
        <taxon>Bacteria</taxon>
        <taxon>Pseudomonadati</taxon>
        <taxon>Pseudomonadota</taxon>
        <taxon>Alphaproteobacteria</taxon>
        <taxon>Sphingomonadales</taxon>
        <taxon>Sphingomonadaceae</taxon>
        <taxon>Novosphingobium</taxon>
    </lineage>
</organism>
<dbReference type="SUPFAM" id="SSF51182">
    <property type="entry name" value="RmlC-like cupins"/>
    <property type="match status" value="1"/>
</dbReference>
<dbReference type="InterPro" id="IPR011051">
    <property type="entry name" value="RmlC_Cupin_sf"/>
</dbReference>
<evidence type="ECO:0000313" key="2">
    <source>
        <dbReference type="Proteomes" id="UP001379235"/>
    </source>
</evidence>
<dbReference type="EMBL" id="JBBHJY010000006">
    <property type="protein sequence ID" value="MEJ6010662.1"/>
    <property type="molecule type" value="Genomic_DNA"/>
</dbReference>
<evidence type="ECO:0000313" key="1">
    <source>
        <dbReference type="EMBL" id="MEJ6010662.1"/>
    </source>
</evidence>
<dbReference type="Proteomes" id="UP001379235">
    <property type="component" value="Unassembled WGS sequence"/>
</dbReference>
<comment type="caution">
    <text evidence="1">The sequence shown here is derived from an EMBL/GenBank/DDBJ whole genome shotgun (WGS) entry which is preliminary data.</text>
</comment>
<evidence type="ECO:0008006" key="3">
    <source>
        <dbReference type="Google" id="ProtNLM"/>
    </source>
</evidence>
<proteinExistence type="predicted"/>
<name>A0ABU8S9N1_9SPHN</name>
<reference evidence="1 2" key="1">
    <citation type="submission" date="2024-03" db="EMBL/GenBank/DDBJ databases">
        <authorList>
            <person name="Jo J.-H."/>
        </authorList>
    </citation>
    <scope>NUCLEOTIDE SEQUENCE [LARGE SCALE GENOMIC DNA]</scope>
    <source>
        <strain evidence="1 2">AS3R-12</strain>
    </source>
</reference>
<accession>A0ABU8S9N1</accession>
<sequence>MSCGSLEQFVADVQAEWGAISTPLVESCRARMNVLTASAETEPWLAGLLAERPATRELHREFNSFMLLAHAEKQGLYRPPHDHGRAWVVYAVQSGELEIGTYGRVVDAHGDRLIRRETQLLRPGGARAYLPGDIHDTRCLSSDALVFRFTERDLRHEDQVERRVTRFVERDGEWFAPTL</sequence>